<comment type="caution">
    <text evidence="2">The sequence shown here is derived from an EMBL/GenBank/DDBJ whole genome shotgun (WGS) entry which is preliminary data.</text>
</comment>
<protein>
    <recommendedName>
        <fullName evidence="1">CobW/HypB/UreG nucleotide-binding domain-containing protein</fullName>
    </recommendedName>
</protein>
<dbReference type="Pfam" id="PF02492">
    <property type="entry name" value="cobW"/>
    <property type="match status" value="1"/>
</dbReference>
<reference evidence="2 3" key="1">
    <citation type="journal article" date="2014" name="ISME J.">
        <title>Candidatus Competibacter-lineage genomes retrieved from metagenomes reveal functional metabolic diversity.</title>
        <authorList>
            <person name="McIlroy S.J."/>
            <person name="Albertsen M."/>
            <person name="Andresen E.K."/>
            <person name="Saunders A.M."/>
            <person name="Kristiansen R."/>
            <person name="Stokholm-Bjerregaard M."/>
            <person name="Nielsen K.L."/>
            <person name="Nielsen P.H."/>
        </authorList>
    </citation>
    <scope>NUCLEOTIDE SEQUENCE [LARGE SCALE GENOMIC DNA]</scope>
    <source>
        <strain evidence="2 3">Run_B_J11</strain>
    </source>
</reference>
<dbReference type="InterPro" id="IPR027417">
    <property type="entry name" value="P-loop_NTPase"/>
</dbReference>
<evidence type="ECO:0000259" key="1">
    <source>
        <dbReference type="Pfam" id="PF02492"/>
    </source>
</evidence>
<dbReference type="InterPro" id="IPR003495">
    <property type="entry name" value="CobW/HypB/UreG_nucleotide-bd"/>
</dbReference>
<organism evidence="2 3">
    <name type="scientific">Candidatus Contendobacter odensis Run_B_J11</name>
    <dbReference type="NCBI Taxonomy" id="1400861"/>
    <lineage>
        <taxon>Bacteria</taxon>
        <taxon>Pseudomonadati</taxon>
        <taxon>Pseudomonadota</taxon>
        <taxon>Gammaproteobacteria</taxon>
        <taxon>Candidatus Competibacteraceae</taxon>
        <taxon>Candidatus Contendibacter</taxon>
    </lineage>
</organism>
<dbReference type="RefSeq" id="WP_320411478.1">
    <property type="nucleotide sequence ID" value="NZ_CBTK010000271.1"/>
</dbReference>
<evidence type="ECO:0000313" key="3">
    <source>
        <dbReference type="Proteomes" id="UP000019184"/>
    </source>
</evidence>
<dbReference type="Proteomes" id="UP000019184">
    <property type="component" value="Unassembled WGS sequence"/>
</dbReference>
<gene>
    <name evidence="2" type="ORF">BN874_550012</name>
</gene>
<evidence type="ECO:0000313" key="2">
    <source>
        <dbReference type="EMBL" id="CDH46665.1"/>
    </source>
</evidence>
<feature type="domain" description="CobW/HypB/UreG nucleotide-binding" evidence="1">
    <location>
        <begin position="11"/>
        <end position="42"/>
    </location>
</feature>
<keyword evidence="3" id="KW-1185">Reference proteome</keyword>
<dbReference type="Gene3D" id="3.40.50.300">
    <property type="entry name" value="P-loop containing nucleotide triphosphate hydrolases"/>
    <property type="match status" value="1"/>
</dbReference>
<dbReference type="AlphaFoldDB" id="A0A7U7GEL6"/>
<accession>A0A7U7GEL6</accession>
<dbReference type="EMBL" id="CBTK010000271">
    <property type="protein sequence ID" value="CDH46665.1"/>
    <property type="molecule type" value="Genomic_DNA"/>
</dbReference>
<dbReference type="SUPFAM" id="SSF52540">
    <property type="entry name" value="P-loop containing nucleoside triphosphate hydrolases"/>
    <property type="match status" value="1"/>
</dbReference>
<sequence length="43" mass="4764">MPNTIPQPRIPVTLLTGFLGSSKTTVLNYLVQQPELQQTLVLI</sequence>
<proteinExistence type="predicted"/>
<name>A0A7U7GEL6_9GAMM</name>